<dbReference type="EMBL" id="JAFJYH010000337">
    <property type="protein sequence ID" value="KAG4413034.1"/>
    <property type="molecule type" value="Genomic_DNA"/>
</dbReference>
<dbReference type="Proteomes" id="UP000664132">
    <property type="component" value="Unassembled WGS sequence"/>
</dbReference>
<evidence type="ECO:0000313" key="2">
    <source>
        <dbReference type="EMBL" id="KAG4413034.1"/>
    </source>
</evidence>
<evidence type="ECO:0000256" key="1">
    <source>
        <dbReference type="SAM" id="MobiDB-lite"/>
    </source>
</evidence>
<accession>A0A8H7T3Z0</accession>
<gene>
    <name evidence="2" type="ORF">IFR04_013842</name>
</gene>
<feature type="compositionally biased region" description="Polar residues" evidence="1">
    <location>
        <begin position="20"/>
        <end position="30"/>
    </location>
</feature>
<feature type="region of interest" description="Disordered" evidence="1">
    <location>
        <begin position="1"/>
        <end position="88"/>
    </location>
</feature>
<feature type="compositionally biased region" description="Basic and acidic residues" evidence="1">
    <location>
        <begin position="72"/>
        <end position="88"/>
    </location>
</feature>
<keyword evidence="3" id="KW-1185">Reference proteome</keyword>
<name>A0A8H7T3Z0_9HELO</name>
<reference evidence="2" key="1">
    <citation type="submission" date="2021-02" db="EMBL/GenBank/DDBJ databases">
        <title>Genome sequence Cadophora malorum strain M34.</title>
        <authorList>
            <person name="Stefanovic E."/>
            <person name="Vu D."/>
            <person name="Scully C."/>
            <person name="Dijksterhuis J."/>
            <person name="Roader J."/>
            <person name="Houbraken J."/>
        </authorList>
    </citation>
    <scope>NUCLEOTIDE SEQUENCE</scope>
    <source>
        <strain evidence="2">M34</strain>
    </source>
</reference>
<sequence>MAKVKADEESATDWGDSKSDAGNPSPTKATTALLGNIKIEEEPDSDLDLFKFPESPLKKKSRKKATPTAAEVPKENTLKKRHPGSKDLPEDKLKLVRIMIEAGISHPMYYIDGKEPTSDSDSDSEPDGVVDAVYDILWVNGKEHPPAKTGYTITFKHVDTFSNPWGKVPVRRYKAYLSFCASHAVLSCIRHGYKAYTSFKILQRNSFMKKWMVLTEPIEIDMLHGVVDDNGFPLLKWLINASDKKEYKKGDMYLYYGRRATPTSPNAELSQKERKYLQELDPVVTKPEWLLAKSEAETEDTAQKKVA</sequence>
<comment type="caution">
    <text evidence="2">The sequence shown here is derived from an EMBL/GenBank/DDBJ whole genome shotgun (WGS) entry which is preliminary data.</text>
</comment>
<proteinExistence type="predicted"/>
<organism evidence="2 3">
    <name type="scientific">Cadophora malorum</name>
    <dbReference type="NCBI Taxonomy" id="108018"/>
    <lineage>
        <taxon>Eukaryota</taxon>
        <taxon>Fungi</taxon>
        <taxon>Dikarya</taxon>
        <taxon>Ascomycota</taxon>
        <taxon>Pezizomycotina</taxon>
        <taxon>Leotiomycetes</taxon>
        <taxon>Helotiales</taxon>
        <taxon>Ploettnerulaceae</taxon>
        <taxon>Cadophora</taxon>
    </lineage>
</organism>
<dbReference type="AlphaFoldDB" id="A0A8H7T3Z0"/>
<evidence type="ECO:0000313" key="3">
    <source>
        <dbReference type="Proteomes" id="UP000664132"/>
    </source>
</evidence>
<dbReference type="OrthoDB" id="3508442at2759"/>
<protein>
    <submittedName>
        <fullName evidence="2">Uncharacterized protein</fullName>
    </submittedName>
</protein>